<gene>
    <name evidence="4" type="ORF">OC842_006519</name>
</gene>
<accession>A0AAN6G5C6</accession>
<keyword evidence="5" id="KW-1185">Reference proteome</keyword>
<comment type="caution">
    <text evidence="4">The sequence shown here is derived from an EMBL/GenBank/DDBJ whole genome shotgun (WGS) entry which is preliminary data.</text>
</comment>
<sequence>MPCSICLDGYGPDDAPAHRPVALVPCGHIFHHGCVIELLGSTSARLASQQDLAYYRTAVEQRRSHPLHVQRVSRQTSASAPKRSRNGRQAAAPAPAYRSERADQAEALVASSSRLNAASTVADDEEEDDSSDSSDDDDEEDKDVGNERRGHDAHRIGLPVPNMPLNSPIVQCPLCKTICPTQSILDLWPSEHDDLDWYKHFLARDGTGPSGTHARLHANGIDPHALFSDLAQFRQCLSSYVMHLHGVDVRINTNARDQTLQMVERQVPDDYIAKKLKTAIETLDNAATRFASAEAETTERLDRIRKREAELSKLQSILNEKDARLTRAATQLARDQGEVNKLAARAKQERIQTATEASLIRERARDLEARERDARQRERDAKLELSHGLAKRDAECAERIAEAEMRAEAAERAREEAEEHARRAGERREELSEKWRKLCKKDDRRKREIEELTAKLDTYRRKLNRFKAGGSKKEESHLTVLPQPSSSGSLNDLVVGPPSPEEPEPEHSAHPPSSSPVAPKNERTTKRVLPPPPPTSSSSSLSISMNRPASRAVLQSRPVQRRDSSSSSRISSAVAAAVLHTSARARPSLSASASGSVPPKAGLKRKLLHIEPPEADSSLSVDSENLSFGFDSVCMPGGNMLERYAPRRRT</sequence>
<dbReference type="Pfam" id="PF13639">
    <property type="entry name" value="zf-RING_2"/>
    <property type="match status" value="1"/>
</dbReference>
<evidence type="ECO:0000256" key="2">
    <source>
        <dbReference type="SAM" id="MobiDB-lite"/>
    </source>
</evidence>
<dbReference type="InterPro" id="IPR001841">
    <property type="entry name" value="Znf_RING"/>
</dbReference>
<evidence type="ECO:0000313" key="5">
    <source>
        <dbReference type="Proteomes" id="UP001176521"/>
    </source>
</evidence>
<name>A0AAN6G5C6_9BASI</name>
<keyword evidence="1" id="KW-0479">Metal-binding</keyword>
<feature type="region of interest" description="Disordered" evidence="2">
    <location>
        <begin position="62"/>
        <end position="160"/>
    </location>
</feature>
<feature type="compositionally biased region" description="Polar residues" evidence="2">
    <location>
        <begin position="110"/>
        <end position="119"/>
    </location>
</feature>
<keyword evidence="1" id="KW-0862">Zinc</keyword>
<feature type="region of interest" description="Disordered" evidence="2">
    <location>
        <begin position="411"/>
        <end position="433"/>
    </location>
</feature>
<feature type="region of interest" description="Disordered" evidence="2">
    <location>
        <begin position="467"/>
        <end position="606"/>
    </location>
</feature>
<feature type="compositionally biased region" description="Acidic residues" evidence="2">
    <location>
        <begin position="122"/>
        <end position="142"/>
    </location>
</feature>
<dbReference type="AlphaFoldDB" id="A0AAN6G5C6"/>
<dbReference type="PROSITE" id="PS50089">
    <property type="entry name" value="ZF_RING_2"/>
    <property type="match status" value="1"/>
</dbReference>
<dbReference type="Proteomes" id="UP001176521">
    <property type="component" value="Unassembled WGS sequence"/>
</dbReference>
<protein>
    <recommendedName>
        <fullName evidence="3">RING-type domain-containing protein</fullName>
    </recommendedName>
</protein>
<dbReference type="GO" id="GO:0008270">
    <property type="term" value="F:zinc ion binding"/>
    <property type="evidence" value="ECO:0007669"/>
    <property type="project" value="UniProtKB-KW"/>
</dbReference>
<dbReference type="SMART" id="SM00184">
    <property type="entry name" value="RING"/>
    <property type="match status" value="1"/>
</dbReference>
<feature type="compositionally biased region" description="Low complexity" evidence="2">
    <location>
        <begin position="510"/>
        <end position="519"/>
    </location>
</feature>
<feature type="compositionally biased region" description="Basic and acidic residues" evidence="2">
    <location>
        <begin position="143"/>
        <end position="155"/>
    </location>
</feature>
<reference evidence="4" key="1">
    <citation type="journal article" date="2023" name="PhytoFront">
        <title>Draft Genome Resources of Seven Strains of Tilletia horrida, Causal Agent of Kernel Smut of Rice.</title>
        <authorList>
            <person name="Khanal S."/>
            <person name="Antony Babu S."/>
            <person name="Zhou X.G."/>
        </authorList>
    </citation>
    <scope>NUCLEOTIDE SEQUENCE</scope>
    <source>
        <strain evidence="4">TX3</strain>
    </source>
</reference>
<evidence type="ECO:0000259" key="3">
    <source>
        <dbReference type="PROSITE" id="PS50089"/>
    </source>
</evidence>
<proteinExistence type="predicted"/>
<dbReference type="EMBL" id="JAPDMQ010000600">
    <property type="protein sequence ID" value="KAK0522259.1"/>
    <property type="molecule type" value="Genomic_DNA"/>
</dbReference>
<organism evidence="4 5">
    <name type="scientific">Tilletia horrida</name>
    <dbReference type="NCBI Taxonomy" id="155126"/>
    <lineage>
        <taxon>Eukaryota</taxon>
        <taxon>Fungi</taxon>
        <taxon>Dikarya</taxon>
        <taxon>Basidiomycota</taxon>
        <taxon>Ustilaginomycotina</taxon>
        <taxon>Exobasidiomycetes</taxon>
        <taxon>Tilletiales</taxon>
        <taxon>Tilletiaceae</taxon>
        <taxon>Tilletia</taxon>
    </lineage>
</organism>
<dbReference type="SUPFAM" id="SSF57850">
    <property type="entry name" value="RING/U-box"/>
    <property type="match status" value="1"/>
</dbReference>
<evidence type="ECO:0000313" key="4">
    <source>
        <dbReference type="EMBL" id="KAK0522259.1"/>
    </source>
</evidence>
<feature type="domain" description="RING-type" evidence="3">
    <location>
        <begin position="3"/>
        <end position="35"/>
    </location>
</feature>
<keyword evidence="1" id="KW-0863">Zinc-finger</keyword>
<feature type="compositionally biased region" description="Low complexity" evidence="2">
    <location>
        <begin position="565"/>
        <end position="596"/>
    </location>
</feature>
<evidence type="ECO:0000256" key="1">
    <source>
        <dbReference type="PROSITE-ProRule" id="PRU00175"/>
    </source>
</evidence>
<dbReference type="InterPro" id="IPR013083">
    <property type="entry name" value="Znf_RING/FYVE/PHD"/>
</dbReference>
<dbReference type="Gene3D" id="3.30.40.10">
    <property type="entry name" value="Zinc/RING finger domain, C3HC4 (zinc finger)"/>
    <property type="match status" value="1"/>
</dbReference>